<proteinExistence type="inferred from homology"/>
<organism evidence="11 12">
    <name type="scientific">Chloropicon primus</name>
    <dbReference type="NCBI Taxonomy" id="1764295"/>
    <lineage>
        <taxon>Eukaryota</taxon>
        <taxon>Viridiplantae</taxon>
        <taxon>Chlorophyta</taxon>
        <taxon>Chloropicophyceae</taxon>
        <taxon>Chloropicales</taxon>
        <taxon>Chloropicaceae</taxon>
        <taxon>Chloropicon</taxon>
    </lineage>
</organism>
<comment type="similarity">
    <text evidence="2 10">Belongs to the IPP transferase family.</text>
</comment>
<comment type="cofactor">
    <cofactor evidence="1">
        <name>Mg(2+)</name>
        <dbReference type="ChEBI" id="CHEBI:18420"/>
    </cofactor>
</comment>
<comment type="catalytic activity">
    <reaction evidence="9">
        <text>adenosine(37) in tRNA + dimethylallyl diphosphate = N(6)-dimethylallyladenosine(37) in tRNA + diphosphate</text>
        <dbReference type="Rhea" id="RHEA:26482"/>
        <dbReference type="Rhea" id="RHEA-COMP:10162"/>
        <dbReference type="Rhea" id="RHEA-COMP:10375"/>
        <dbReference type="ChEBI" id="CHEBI:33019"/>
        <dbReference type="ChEBI" id="CHEBI:57623"/>
        <dbReference type="ChEBI" id="CHEBI:74411"/>
        <dbReference type="ChEBI" id="CHEBI:74415"/>
        <dbReference type="EC" id="2.5.1.75"/>
    </reaction>
</comment>
<evidence type="ECO:0000256" key="9">
    <source>
        <dbReference type="ARBA" id="ARBA00049563"/>
    </source>
</evidence>
<dbReference type="GO" id="GO:0052381">
    <property type="term" value="F:tRNA dimethylallyltransferase activity"/>
    <property type="evidence" value="ECO:0007669"/>
    <property type="project" value="UniProtKB-EC"/>
</dbReference>
<keyword evidence="6 10" id="KW-0547">Nucleotide-binding</keyword>
<name>A0A5B8MXJ5_9CHLO</name>
<evidence type="ECO:0000256" key="1">
    <source>
        <dbReference type="ARBA" id="ARBA00001946"/>
    </source>
</evidence>
<dbReference type="Gene3D" id="3.40.50.300">
    <property type="entry name" value="P-loop containing nucleotide triphosphate hydrolases"/>
    <property type="match status" value="1"/>
</dbReference>
<dbReference type="AlphaFoldDB" id="A0A5B8MXJ5"/>
<sequence length="449" mass="50904">MERRPCSCYSTGRDRTIAEGVSDGVERGKVIVVAGPTGVGKTAVSLALAKRLVDQAKGAEVISADSVQVYQGLDVGSRKLPEVERHEFASLHGVPHHLIDVLTPGAQYTAGDFHAQARRKTLEILARGKTPIVVGGTGFWLRWYVQGRPTTPRSEKRSREEARRMIEEARDCGDEERQWERAAALLTDAGDPETAERLNRNDYFRLERALEIVLSTGKPMKAHLLENQKREGGEGKGRGASDFDFRCFFLYPKSRLELYQRLDESCEEMVLGGLMRECVELLNLGLMPATSTSTNAVGYRQFMEYLVRCSEEERRHHPREDWTPSSEDFLETFSDFQKQTRRLAQDQLTWFRNETGFEWVPMESDEEEAVAKAVETIWSDFTSTDGDDGGPRQWDNTGMGYLSRDEEKELKGYKGRCLLTGRDQGDQVRGTVMDQVKTWVTGNEWKQVN</sequence>
<accession>A0A5B8MXJ5</accession>
<dbReference type="SUPFAM" id="SSF52540">
    <property type="entry name" value="P-loop containing nucleoside triphosphate hydrolases"/>
    <property type="match status" value="1"/>
</dbReference>
<dbReference type="EC" id="2.5.1.75" evidence="3"/>
<dbReference type="NCBIfam" id="TIGR00174">
    <property type="entry name" value="miaA"/>
    <property type="match status" value="1"/>
</dbReference>
<evidence type="ECO:0000313" key="11">
    <source>
        <dbReference type="EMBL" id="QDZ25528.1"/>
    </source>
</evidence>
<dbReference type="GO" id="GO:0005524">
    <property type="term" value="F:ATP binding"/>
    <property type="evidence" value="ECO:0007669"/>
    <property type="project" value="UniProtKB-KW"/>
</dbReference>
<keyword evidence="7 10" id="KW-0067">ATP-binding</keyword>
<dbReference type="OrthoDB" id="775260at2759"/>
<dbReference type="STRING" id="1764295.A0A5B8MXJ5"/>
<dbReference type="InterPro" id="IPR018022">
    <property type="entry name" value="IPT"/>
</dbReference>
<dbReference type="EMBL" id="CP031050">
    <property type="protein sequence ID" value="QDZ25528.1"/>
    <property type="molecule type" value="Genomic_DNA"/>
</dbReference>
<keyword evidence="4 10" id="KW-0808">Transferase</keyword>
<dbReference type="PANTHER" id="PTHR11088:SF60">
    <property type="entry name" value="TRNA DIMETHYLALLYLTRANSFERASE"/>
    <property type="match status" value="1"/>
</dbReference>
<evidence type="ECO:0000256" key="2">
    <source>
        <dbReference type="ARBA" id="ARBA00005842"/>
    </source>
</evidence>
<evidence type="ECO:0000256" key="8">
    <source>
        <dbReference type="ARBA" id="ARBA00022842"/>
    </source>
</evidence>
<reference evidence="11 12" key="1">
    <citation type="submission" date="2018-07" db="EMBL/GenBank/DDBJ databases">
        <title>The complete nuclear genome of the prasinophyte Chloropicon primus (CCMP1205).</title>
        <authorList>
            <person name="Pombert J.-F."/>
            <person name="Otis C."/>
            <person name="Turmel M."/>
            <person name="Lemieux C."/>
        </authorList>
    </citation>
    <scope>NUCLEOTIDE SEQUENCE [LARGE SCALE GENOMIC DNA]</scope>
    <source>
        <strain evidence="11 12">CCMP1205</strain>
    </source>
</reference>
<evidence type="ECO:0000256" key="4">
    <source>
        <dbReference type="ARBA" id="ARBA00022679"/>
    </source>
</evidence>
<evidence type="ECO:0000256" key="7">
    <source>
        <dbReference type="ARBA" id="ARBA00022840"/>
    </source>
</evidence>
<dbReference type="InterPro" id="IPR039657">
    <property type="entry name" value="Dimethylallyltransferase"/>
</dbReference>
<dbReference type="GO" id="GO:0009691">
    <property type="term" value="P:cytokinin biosynthetic process"/>
    <property type="evidence" value="ECO:0007669"/>
    <property type="project" value="TreeGrafter"/>
</dbReference>
<evidence type="ECO:0000256" key="6">
    <source>
        <dbReference type="ARBA" id="ARBA00022741"/>
    </source>
</evidence>
<evidence type="ECO:0000313" key="12">
    <source>
        <dbReference type="Proteomes" id="UP000316726"/>
    </source>
</evidence>
<keyword evidence="8" id="KW-0460">Magnesium</keyword>
<dbReference type="HAMAP" id="MF_00185">
    <property type="entry name" value="IPP_trans"/>
    <property type="match status" value="1"/>
</dbReference>
<keyword evidence="12" id="KW-1185">Reference proteome</keyword>
<protein>
    <recommendedName>
        <fullName evidence="3">tRNA dimethylallyltransferase</fullName>
        <ecNumber evidence="3">2.5.1.75</ecNumber>
    </recommendedName>
</protein>
<dbReference type="Proteomes" id="UP000316726">
    <property type="component" value="Chromosome 17"/>
</dbReference>
<evidence type="ECO:0000256" key="5">
    <source>
        <dbReference type="ARBA" id="ARBA00022694"/>
    </source>
</evidence>
<evidence type="ECO:0000256" key="3">
    <source>
        <dbReference type="ARBA" id="ARBA00012665"/>
    </source>
</evidence>
<dbReference type="Gene3D" id="1.10.20.140">
    <property type="match status" value="1"/>
</dbReference>
<dbReference type="InterPro" id="IPR027417">
    <property type="entry name" value="P-loop_NTPase"/>
</dbReference>
<evidence type="ECO:0000256" key="10">
    <source>
        <dbReference type="RuleBase" id="RU003785"/>
    </source>
</evidence>
<gene>
    <name evidence="11" type="ORF">A3770_17p80460</name>
</gene>
<dbReference type="GO" id="GO:0006400">
    <property type="term" value="P:tRNA modification"/>
    <property type="evidence" value="ECO:0007669"/>
    <property type="project" value="TreeGrafter"/>
</dbReference>
<dbReference type="PANTHER" id="PTHR11088">
    <property type="entry name" value="TRNA DIMETHYLALLYLTRANSFERASE"/>
    <property type="match status" value="1"/>
</dbReference>
<dbReference type="Pfam" id="PF01715">
    <property type="entry name" value="IPPT"/>
    <property type="match status" value="1"/>
</dbReference>
<keyword evidence="5" id="KW-0819">tRNA processing</keyword>